<gene>
    <name evidence="5" type="ORF">D1345_19885</name>
</gene>
<comment type="catalytic activity">
    <reaction evidence="2">
        <text>2 GTP = 3',3'-c-di-GMP + 2 diphosphate</text>
        <dbReference type="Rhea" id="RHEA:24898"/>
        <dbReference type="ChEBI" id="CHEBI:33019"/>
        <dbReference type="ChEBI" id="CHEBI:37565"/>
        <dbReference type="ChEBI" id="CHEBI:58805"/>
        <dbReference type="EC" id="2.7.7.65"/>
    </reaction>
</comment>
<dbReference type="EMBL" id="CP031968">
    <property type="protein sequence ID" value="AXT48286.1"/>
    <property type="molecule type" value="Genomic_DNA"/>
</dbReference>
<dbReference type="CDD" id="cd00130">
    <property type="entry name" value="PAS"/>
    <property type="match status" value="1"/>
</dbReference>
<dbReference type="Gene3D" id="3.30.450.20">
    <property type="entry name" value="PAS domain"/>
    <property type="match status" value="2"/>
</dbReference>
<dbReference type="Pfam" id="PF08448">
    <property type="entry name" value="PAS_4"/>
    <property type="match status" value="1"/>
</dbReference>
<dbReference type="InterPro" id="IPR029016">
    <property type="entry name" value="GAF-like_dom_sf"/>
</dbReference>
<keyword evidence="6" id="KW-1185">Reference proteome</keyword>
<dbReference type="PROSITE" id="PS50887">
    <property type="entry name" value="GGDEF"/>
    <property type="match status" value="1"/>
</dbReference>
<sequence length="782" mass="86932">MLSILRKAPCFAPGAIIAALRAVAPPENRLNPALRRPASAHCRLFAAAGSLCLFGADYAQAATPDWLAGWPLFIPLLALLGLTPWRRRRQLATLSRQVRDSRQPLALADADGSLLAVSGHAPAPARQDSGLAGYGFSRHDLALLLDPTHPSHRDGLLAARADLLAFPLPCSLPGHLLLRLQPPAAHGPGGDLGGWRQALQDARLGLLEFDLAGQAVRGAPQTLHALLGLPADAERMAFSRWLELLHPEDRSLFTALLSHPEQRQESACGMEFRVRHAHGHWEWLEQRTQFHKDEVGRISHIHALCQIVTARKLAESAMLRREQEFRTLVENSEDVIARYDLDLRCQFINRSVSRYSTLTREEHLGRSVHDKTWPEAARARFAEECEVLIAGGEARRFELELSMGTRRFIFEVRLFPEFGLGGELRSILAVEREITHSRQSERLLAEENAVMEMIAGNAPLQDTLNQICRMMESQLNRGVCSIMLLDAAGETLRLAAGQSLPPGYRKLLEQVPVGPEAGSCGTAVHRKSLVIVDDIANSPLWAGYRDLVAPFGLSACWSTPIFSSDRRLLGAFAIYHPDPRQPEPEELQLAQRSTHLIAIALQRDAHEKKLYQLATLDELTGLCNRRQFIALSSREIERNRRYQLSLTVLMMDLDHFKNINDRHGHAKGDEVIVHFAQSCRNVLRSTDICGRLGGEEFAAVLPDTRMEDALLAAERLRRVVAEARLPDGEAGTLQYTVSIGVAVLRADETEIDEVLGRADKQLYQAKHNGRNCISGEELLLLR</sequence>
<dbReference type="PROSITE" id="PS50112">
    <property type="entry name" value="PAS"/>
    <property type="match status" value="1"/>
</dbReference>
<dbReference type="Gene3D" id="3.30.70.270">
    <property type="match status" value="1"/>
</dbReference>
<dbReference type="CDD" id="cd01949">
    <property type="entry name" value="GGDEF"/>
    <property type="match status" value="1"/>
</dbReference>
<dbReference type="EC" id="2.7.7.65" evidence="1"/>
<dbReference type="PANTHER" id="PTHR45138">
    <property type="entry name" value="REGULATORY COMPONENTS OF SENSORY TRANSDUCTION SYSTEM"/>
    <property type="match status" value="1"/>
</dbReference>
<evidence type="ECO:0000313" key="6">
    <source>
        <dbReference type="Proteomes" id="UP000259465"/>
    </source>
</evidence>
<dbReference type="InterPro" id="IPR035965">
    <property type="entry name" value="PAS-like_dom_sf"/>
</dbReference>
<dbReference type="InterPro" id="IPR000014">
    <property type="entry name" value="PAS"/>
</dbReference>
<dbReference type="KEGG" id="crz:D1345_19885"/>
<dbReference type="Proteomes" id="UP000259465">
    <property type="component" value="Chromosome"/>
</dbReference>
<protein>
    <recommendedName>
        <fullName evidence="1">diguanylate cyclase</fullName>
        <ecNumber evidence="1">2.7.7.65</ecNumber>
    </recommendedName>
</protein>
<dbReference type="SMART" id="SM00267">
    <property type="entry name" value="GGDEF"/>
    <property type="match status" value="1"/>
</dbReference>
<dbReference type="GO" id="GO:0052621">
    <property type="term" value="F:diguanylate cyclase activity"/>
    <property type="evidence" value="ECO:0007669"/>
    <property type="project" value="UniProtKB-EC"/>
</dbReference>
<accession>A0AAD0RW75</accession>
<dbReference type="PANTHER" id="PTHR45138:SF9">
    <property type="entry name" value="DIGUANYLATE CYCLASE DGCM-RELATED"/>
    <property type="match status" value="1"/>
</dbReference>
<dbReference type="NCBIfam" id="TIGR00229">
    <property type="entry name" value="sensory_box"/>
    <property type="match status" value="2"/>
</dbReference>
<dbReference type="SMART" id="SM00065">
    <property type="entry name" value="GAF"/>
    <property type="match status" value="1"/>
</dbReference>
<name>A0AAD0RW75_9NEIS</name>
<dbReference type="InterPro" id="IPR050469">
    <property type="entry name" value="Diguanylate_Cyclase"/>
</dbReference>
<evidence type="ECO:0000256" key="1">
    <source>
        <dbReference type="ARBA" id="ARBA00012528"/>
    </source>
</evidence>
<dbReference type="FunFam" id="3.30.70.270:FF:000001">
    <property type="entry name" value="Diguanylate cyclase domain protein"/>
    <property type="match status" value="1"/>
</dbReference>
<feature type="domain" description="GGDEF" evidence="4">
    <location>
        <begin position="644"/>
        <end position="778"/>
    </location>
</feature>
<dbReference type="InterPro" id="IPR013656">
    <property type="entry name" value="PAS_4"/>
</dbReference>
<reference evidence="5 6" key="1">
    <citation type="submission" date="2018-08" db="EMBL/GenBank/DDBJ databases">
        <title>Complete genome sequence of JP2-74.</title>
        <authorList>
            <person name="Wu L."/>
        </authorList>
    </citation>
    <scope>NUCLEOTIDE SEQUENCE [LARGE SCALE GENOMIC DNA]</scope>
    <source>
        <strain evidence="5 6">JP2-74</strain>
    </source>
</reference>
<dbReference type="NCBIfam" id="TIGR00254">
    <property type="entry name" value="GGDEF"/>
    <property type="match status" value="1"/>
</dbReference>
<dbReference type="SUPFAM" id="SSF55785">
    <property type="entry name" value="PYP-like sensor domain (PAS domain)"/>
    <property type="match status" value="2"/>
</dbReference>
<dbReference type="InterPro" id="IPR029787">
    <property type="entry name" value="Nucleotide_cyclase"/>
</dbReference>
<dbReference type="SMART" id="SM00091">
    <property type="entry name" value="PAS"/>
    <property type="match status" value="2"/>
</dbReference>
<dbReference type="InterPro" id="IPR003018">
    <property type="entry name" value="GAF"/>
</dbReference>
<proteinExistence type="predicted"/>
<dbReference type="Pfam" id="PF00990">
    <property type="entry name" value="GGDEF"/>
    <property type="match status" value="1"/>
</dbReference>
<dbReference type="Pfam" id="PF01590">
    <property type="entry name" value="GAF"/>
    <property type="match status" value="1"/>
</dbReference>
<organism evidence="5 6">
    <name type="scientific">Chromobacterium rhizoryzae</name>
    <dbReference type="NCBI Taxonomy" id="1778675"/>
    <lineage>
        <taxon>Bacteria</taxon>
        <taxon>Pseudomonadati</taxon>
        <taxon>Pseudomonadota</taxon>
        <taxon>Betaproteobacteria</taxon>
        <taxon>Neisseriales</taxon>
        <taxon>Chromobacteriaceae</taxon>
        <taxon>Chromobacterium</taxon>
    </lineage>
</organism>
<dbReference type="InterPro" id="IPR043128">
    <property type="entry name" value="Rev_trsase/Diguanyl_cyclase"/>
</dbReference>
<dbReference type="Pfam" id="PF08447">
    <property type="entry name" value="PAS_3"/>
    <property type="match status" value="1"/>
</dbReference>
<evidence type="ECO:0000313" key="5">
    <source>
        <dbReference type="EMBL" id="AXT48286.1"/>
    </source>
</evidence>
<dbReference type="Gene3D" id="3.30.450.40">
    <property type="match status" value="1"/>
</dbReference>
<evidence type="ECO:0000256" key="2">
    <source>
        <dbReference type="ARBA" id="ARBA00034247"/>
    </source>
</evidence>
<feature type="domain" description="PAS" evidence="3">
    <location>
        <begin position="321"/>
        <end position="375"/>
    </location>
</feature>
<dbReference type="SUPFAM" id="SSF55073">
    <property type="entry name" value="Nucleotide cyclase"/>
    <property type="match status" value="1"/>
</dbReference>
<dbReference type="SUPFAM" id="SSF55781">
    <property type="entry name" value="GAF domain-like"/>
    <property type="match status" value="1"/>
</dbReference>
<dbReference type="InterPro" id="IPR000160">
    <property type="entry name" value="GGDEF_dom"/>
</dbReference>
<dbReference type="AlphaFoldDB" id="A0AAD0RW75"/>
<evidence type="ECO:0000259" key="3">
    <source>
        <dbReference type="PROSITE" id="PS50112"/>
    </source>
</evidence>
<dbReference type="InterPro" id="IPR013655">
    <property type="entry name" value="PAS_fold_3"/>
</dbReference>
<evidence type="ECO:0000259" key="4">
    <source>
        <dbReference type="PROSITE" id="PS50887"/>
    </source>
</evidence>